<accession>A0A7W7P4H5</accession>
<keyword evidence="1" id="KW-0732">Signal</keyword>
<dbReference type="PROSITE" id="PS51257">
    <property type="entry name" value="PROKAR_LIPOPROTEIN"/>
    <property type="match status" value="1"/>
</dbReference>
<gene>
    <name evidence="2" type="ORF">HNP46_006992</name>
</gene>
<sequence>MRSLSRLLALALLAALITACTAQSPRQLTEPNDALGTQWGEGIESRSTSVALSRESTEPLAVQIIQYSGRQPEGRKVKELQLDRGRIGLAILDEQEKKLDLAQNSDHSQLQGRVGERYQIWLSNYGPTTYEIVSTVDGIDVLNGSPGSFRNRGYVLYPGKTLLIEGFRKSRSEVAAFRFAKPGDAYAANTPAGDLRNLGTIGVAVFTLQAPSTGTSRAFPAEQGFAPPPSYSH</sequence>
<evidence type="ECO:0000313" key="2">
    <source>
        <dbReference type="EMBL" id="MBB4868073.1"/>
    </source>
</evidence>
<comment type="caution">
    <text evidence="2">The sequence shown here is derived from an EMBL/GenBank/DDBJ whole genome shotgun (WGS) entry which is preliminary data.</text>
</comment>
<feature type="chain" id="PRO_5030877291" description="Outer membrane lipoprotein" evidence="1">
    <location>
        <begin position="23"/>
        <end position="233"/>
    </location>
</feature>
<organism evidence="2 3">
    <name type="scientific">Pseudomonas nitroreducens</name>
    <dbReference type="NCBI Taxonomy" id="46680"/>
    <lineage>
        <taxon>Bacteria</taxon>
        <taxon>Pseudomonadati</taxon>
        <taxon>Pseudomonadota</taxon>
        <taxon>Gammaproteobacteria</taxon>
        <taxon>Pseudomonadales</taxon>
        <taxon>Pseudomonadaceae</taxon>
        <taxon>Pseudomonas</taxon>
    </lineage>
</organism>
<feature type="signal peptide" evidence="1">
    <location>
        <begin position="1"/>
        <end position="22"/>
    </location>
</feature>
<evidence type="ECO:0000313" key="3">
    <source>
        <dbReference type="Proteomes" id="UP000566995"/>
    </source>
</evidence>
<evidence type="ECO:0008006" key="4">
    <source>
        <dbReference type="Google" id="ProtNLM"/>
    </source>
</evidence>
<dbReference type="AlphaFoldDB" id="A0A7W7P4H5"/>
<evidence type="ECO:0000256" key="1">
    <source>
        <dbReference type="SAM" id="SignalP"/>
    </source>
</evidence>
<proteinExistence type="predicted"/>
<dbReference type="Proteomes" id="UP000566995">
    <property type="component" value="Unassembled WGS sequence"/>
</dbReference>
<reference evidence="2 3" key="1">
    <citation type="submission" date="2020-08" db="EMBL/GenBank/DDBJ databases">
        <title>Functional genomics of gut bacteria from endangered species of beetles.</title>
        <authorList>
            <person name="Carlos-Shanley C."/>
        </authorList>
    </citation>
    <scope>NUCLEOTIDE SEQUENCE [LARGE SCALE GENOMIC DNA]</scope>
    <source>
        <strain evidence="2 3">S00179</strain>
    </source>
</reference>
<dbReference type="EMBL" id="JACHLI010000057">
    <property type="protein sequence ID" value="MBB4868073.1"/>
    <property type="molecule type" value="Genomic_DNA"/>
</dbReference>
<protein>
    <recommendedName>
        <fullName evidence="4">Outer membrane lipoprotein</fullName>
    </recommendedName>
</protein>
<name>A0A7W7P4H5_PSENT</name>
<dbReference type="RefSeq" id="WP_184598492.1">
    <property type="nucleotide sequence ID" value="NZ_JACHLI010000057.1"/>
</dbReference>